<comment type="function">
    <text evidence="1">Needed for flagellar regrowth and assembly.</text>
</comment>
<dbReference type="RefSeq" id="WP_157397719.1">
    <property type="nucleotide sequence ID" value="NZ_WSEL01000003.1"/>
</dbReference>
<evidence type="ECO:0000256" key="2">
    <source>
        <dbReference type="ARBA" id="ARBA00004496"/>
    </source>
</evidence>
<keyword evidence="8" id="KW-0653">Protein transport</keyword>
<reference evidence="11 12" key="1">
    <citation type="submission" date="2019-12" db="EMBL/GenBank/DDBJ databases">
        <authorList>
            <person name="Huq M.A."/>
        </authorList>
    </citation>
    <scope>NUCLEOTIDE SEQUENCE [LARGE SCALE GENOMIC DNA]</scope>
    <source>
        <strain evidence="11 12">MAH-25</strain>
    </source>
</reference>
<dbReference type="GO" id="GO:0015031">
    <property type="term" value="P:protein transport"/>
    <property type="evidence" value="ECO:0007669"/>
    <property type="project" value="UniProtKB-KW"/>
</dbReference>
<gene>
    <name evidence="11" type="ORF">GON04_09825</name>
</gene>
<evidence type="ECO:0000256" key="1">
    <source>
        <dbReference type="ARBA" id="ARBA00003041"/>
    </source>
</evidence>
<dbReference type="Proteomes" id="UP000469385">
    <property type="component" value="Unassembled WGS sequence"/>
</dbReference>
<dbReference type="InterPro" id="IPR051472">
    <property type="entry name" value="T3SS_Stator/FliH"/>
</dbReference>
<keyword evidence="12" id="KW-1185">Reference proteome</keyword>
<evidence type="ECO:0000256" key="6">
    <source>
        <dbReference type="ARBA" id="ARBA00022490"/>
    </source>
</evidence>
<keyword evidence="7" id="KW-1005">Bacterial flagellum biogenesis</keyword>
<keyword evidence="6" id="KW-0963">Cytoplasm</keyword>
<dbReference type="GO" id="GO:0071973">
    <property type="term" value="P:bacterial-type flagellum-dependent cell motility"/>
    <property type="evidence" value="ECO:0007669"/>
    <property type="project" value="InterPro"/>
</dbReference>
<evidence type="ECO:0000256" key="9">
    <source>
        <dbReference type="ARBA" id="ARBA00023225"/>
    </source>
</evidence>
<organism evidence="11 12">
    <name type="scientific">Ramlibacter pinisoli</name>
    <dbReference type="NCBI Taxonomy" id="2682844"/>
    <lineage>
        <taxon>Bacteria</taxon>
        <taxon>Pseudomonadati</taxon>
        <taxon>Pseudomonadota</taxon>
        <taxon>Betaproteobacteria</taxon>
        <taxon>Burkholderiales</taxon>
        <taxon>Comamonadaceae</taxon>
        <taxon>Ramlibacter</taxon>
    </lineage>
</organism>
<protein>
    <recommendedName>
        <fullName evidence="4">Flagellar assembly protein FliH</fullName>
    </recommendedName>
</protein>
<comment type="caution">
    <text evidence="11">The sequence shown here is derived from an EMBL/GenBank/DDBJ whole genome shotgun (WGS) entry which is preliminary data.</text>
</comment>
<dbReference type="InterPro" id="IPR000563">
    <property type="entry name" value="Flag_FliH"/>
</dbReference>
<evidence type="ECO:0000256" key="7">
    <source>
        <dbReference type="ARBA" id="ARBA00022795"/>
    </source>
</evidence>
<dbReference type="GO" id="GO:0044781">
    <property type="term" value="P:bacterial-type flagellum organization"/>
    <property type="evidence" value="ECO:0007669"/>
    <property type="project" value="UniProtKB-KW"/>
</dbReference>
<evidence type="ECO:0000313" key="12">
    <source>
        <dbReference type="Proteomes" id="UP000469385"/>
    </source>
</evidence>
<dbReference type="PRINTS" id="PR01003">
    <property type="entry name" value="FLGFLIH"/>
</dbReference>
<accession>A0A6N8ISC9</accession>
<feature type="domain" description="Flagellar assembly protein FliH/Type III secretion system HrpE" evidence="10">
    <location>
        <begin position="96"/>
        <end position="214"/>
    </location>
</feature>
<keyword evidence="5" id="KW-0813">Transport</keyword>
<evidence type="ECO:0000256" key="4">
    <source>
        <dbReference type="ARBA" id="ARBA00016507"/>
    </source>
</evidence>
<comment type="similarity">
    <text evidence="3">Belongs to the FliH family.</text>
</comment>
<dbReference type="GO" id="GO:0003774">
    <property type="term" value="F:cytoskeletal motor activity"/>
    <property type="evidence" value="ECO:0007669"/>
    <property type="project" value="InterPro"/>
</dbReference>
<dbReference type="Pfam" id="PF02108">
    <property type="entry name" value="FliH"/>
    <property type="match status" value="1"/>
</dbReference>
<evidence type="ECO:0000256" key="5">
    <source>
        <dbReference type="ARBA" id="ARBA00022448"/>
    </source>
</evidence>
<evidence type="ECO:0000259" key="10">
    <source>
        <dbReference type="Pfam" id="PF02108"/>
    </source>
</evidence>
<dbReference type="InterPro" id="IPR018035">
    <property type="entry name" value="Flagellar_FliH/T3SS_HrpE"/>
</dbReference>
<evidence type="ECO:0000313" key="11">
    <source>
        <dbReference type="EMBL" id="MVQ29747.1"/>
    </source>
</evidence>
<dbReference type="PANTHER" id="PTHR34982:SF1">
    <property type="entry name" value="FLAGELLAR ASSEMBLY PROTEIN FLIH"/>
    <property type="match status" value="1"/>
</dbReference>
<proteinExistence type="inferred from homology"/>
<evidence type="ECO:0000256" key="8">
    <source>
        <dbReference type="ARBA" id="ARBA00022927"/>
    </source>
</evidence>
<sequence>MNAAAVLRSVAWQGDAVRLLPGLRPVPEALPPADAGRNGYEEGLRRGLDEGARQGHEAGVQRGHQQGLVRGLAEGRAQGQEELASAREEVQRRGQEQQERLTALAQSLERVLAGVLSAAEDELVVLCMDALCRVVGPALASAEGVRAQVDGLLAQHPSAGAIRVHVHPADAVSLQGDNASHAAGASLSWVADPQVALGGCMVRAAAQTLDARLEVVVDAFKAALLAGRIRHREAAGRALEGAA</sequence>
<dbReference type="PANTHER" id="PTHR34982">
    <property type="entry name" value="YOP PROTEINS TRANSLOCATION PROTEIN L"/>
    <property type="match status" value="1"/>
</dbReference>
<comment type="subcellular location">
    <subcellularLocation>
        <location evidence="2">Cytoplasm</location>
    </subcellularLocation>
</comment>
<keyword evidence="9" id="KW-1006">Bacterial flagellum protein export</keyword>
<name>A0A6N8ISC9_9BURK</name>
<evidence type="ECO:0000256" key="3">
    <source>
        <dbReference type="ARBA" id="ARBA00006602"/>
    </source>
</evidence>
<dbReference type="GO" id="GO:0005829">
    <property type="term" value="C:cytosol"/>
    <property type="evidence" value="ECO:0007669"/>
    <property type="project" value="TreeGrafter"/>
</dbReference>
<dbReference type="AlphaFoldDB" id="A0A6N8ISC9"/>
<dbReference type="GO" id="GO:0009288">
    <property type="term" value="C:bacterial-type flagellum"/>
    <property type="evidence" value="ECO:0007669"/>
    <property type="project" value="InterPro"/>
</dbReference>
<dbReference type="EMBL" id="WSEL01000003">
    <property type="protein sequence ID" value="MVQ29747.1"/>
    <property type="molecule type" value="Genomic_DNA"/>
</dbReference>